<name>A0ABQ9Y2S8_9EUKA</name>
<reference evidence="2 3" key="1">
    <citation type="journal article" date="2022" name="bioRxiv">
        <title>Genomics of Preaxostyla Flagellates Illuminates Evolutionary Transitions and the Path Towards Mitochondrial Loss.</title>
        <authorList>
            <person name="Novak L.V.F."/>
            <person name="Treitli S.C."/>
            <person name="Pyrih J."/>
            <person name="Halakuc P."/>
            <person name="Pipaliya S.V."/>
            <person name="Vacek V."/>
            <person name="Brzon O."/>
            <person name="Soukal P."/>
            <person name="Eme L."/>
            <person name="Dacks J.B."/>
            <person name="Karnkowska A."/>
            <person name="Elias M."/>
            <person name="Hampl V."/>
        </authorList>
    </citation>
    <scope>NUCLEOTIDE SEQUENCE [LARGE SCALE GENOMIC DNA]</scope>
    <source>
        <strain evidence="2">NAU3</strain>
        <tissue evidence="2">Gut</tissue>
    </source>
</reference>
<comment type="caution">
    <text evidence="2">The sequence shown here is derived from an EMBL/GenBank/DDBJ whole genome shotgun (WGS) entry which is preliminary data.</text>
</comment>
<evidence type="ECO:0000313" key="2">
    <source>
        <dbReference type="EMBL" id="KAK2957998.1"/>
    </source>
</evidence>
<feature type="region of interest" description="Disordered" evidence="1">
    <location>
        <begin position="1"/>
        <end position="21"/>
    </location>
</feature>
<dbReference type="EMBL" id="JARBJD010000041">
    <property type="protein sequence ID" value="KAK2957998.1"/>
    <property type="molecule type" value="Genomic_DNA"/>
</dbReference>
<evidence type="ECO:0000256" key="1">
    <source>
        <dbReference type="SAM" id="MobiDB-lite"/>
    </source>
</evidence>
<dbReference type="Proteomes" id="UP001281761">
    <property type="component" value="Unassembled WGS sequence"/>
</dbReference>
<sequence length="106" mass="12133">MVSDAEDSYRQIAAPPKPPPTAAVISLNEQRVYETDVRGEEEVIENLSFWTNSVNDSDFSVSEFSSRIHEKNEVFTHLKLPPKFTSNIPVPLSWFELKQIELPTIR</sequence>
<evidence type="ECO:0000313" key="3">
    <source>
        <dbReference type="Proteomes" id="UP001281761"/>
    </source>
</evidence>
<protein>
    <submittedName>
        <fullName evidence="2">Uncharacterized protein</fullName>
    </submittedName>
</protein>
<proteinExistence type="predicted"/>
<accession>A0ABQ9Y2S8</accession>
<gene>
    <name evidence="2" type="ORF">BLNAU_6924</name>
</gene>
<keyword evidence="3" id="KW-1185">Reference proteome</keyword>
<organism evidence="2 3">
    <name type="scientific">Blattamonas nauphoetae</name>
    <dbReference type="NCBI Taxonomy" id="2049346"/>
    <lineage>
        <taxon>Eukaryota</taxon>
        <taxon>Metamonada</taxon>
        <taxon>Preaxostyla</taxon>
        <taxon>Oxymonadida</taxon>
        <taxon>Blattamonas</taxon>
    </lineage>
</organism>